<proteinExistence type="predicted"/>
<gene>
    <name evidence="1" type="ORF">DY000_02049986</name>
</gene>
<accession>A0ABQ7EPV1</accession>
<evidence type="ECO:0000313" key="1">
    <source>
        <dbReference type="EMBL" id="KAF3605637.1"/>
    </source>
</evidence>
<evidence type="ECO:0000313" key="2">
    <source>
        <dbReference type="Proteomes" id="UP000266723"/>
    </source>
</evidence>
<name>A0ABQ7EPV1_BRACR</name>
<dbReference type="Proteomes" id="UP000266723">
    <property type="component" value="Unassembled WGS sequence"/>
</dbReference>
<evidence type="ECO:0008006" key="3">
    <source>
        <dbReference type="Google" id="ProtNLM"/>
    </source>
</evidence>
<comment type="caution">
    <text evidence="1">The sequence shown here is derived from an EMBL/GenBank/DDBJ whole genome shotgun (WGS) entry which is preliminary data.</text>
</comment>
<keyword evidence="2" id="KW-1185">Reference proteome</keyword>
<organism evidence="1 2">
    <name type="scientific">Brassica cretica</name>
    <name type="common">Mustard</name>
    <dbReference type="NCBI Taxonomy" id="69181"/>
    <lineage>
        <taxon>Eukaryota</taxon>
        <taxon>Viridiplantae</taxon>
        <taxon>Streptophyta</taxon>
        <taxon>Embryophyta</taxon>
        <taxon>Tracheophyta</taxon>
        <taxon>Spermatophyta</taxon>
        <taxon>Magnoliopsida</taxon>
        <taxon>eudicotyledons</taxon>
        <taxon>Gunneridae</taxon>
        <taxon>Pentapetalae</taxon>
        <taxon>rosids</taxon>
        <taxon>malvids</taxon>
        <taxon>Brassicales</taxon>
        <taxon>Brassicaceae</taxon>
        <taxon>Brassiceae</taxon>
        <taxon>Brassica</taxon>
    </lineage>
</organism>
<dbReference type="EMBL" id="QGKV02000297">
    <property type="protein sequence ID" value="KAF3605637.1"/>
    <property type="molecule type" value="Genomic_DNA"/>
</dbReference>
<reference evidence="1 2" key="1">
    <citation type="journal article" date="2020" name="BMC Genomics">
        <title>Intraspecific diversification of the crop wild relative Brassica cretica Lam. using demographic model selection.</title>
        <authorList>
            <person name="Kioukis A."/>
            <person name="Michalopoulou V.A."/>
            <person name="Briers L."/>
            <person name="Pirintsos S."/>
            <person name="Studholme D.J."/>
            <person name="Pavlidis P."/>
            <person name="Sarris P.F."/>
        </authorList>
    </citation>
    <scope>NUCLEOTIDE SEQUENCE [LARGE SCALE GENOMIC DNA]</scope>
    <source>
        <strain evidence="2">cv. PFS-1207/04</strain>
    </source>
</reference>
<sequence>MMSLLPLVQYEGVHEVETVTVAELNAYYVEFLCAGEVDSIDITNEWCYTSW</sequence>
<protein>
    <recommendedName>
        <fullName evidence="3">ARID domain-containing protein</fullName>
    </recommendedName>
</protein>